<evidence type="ECO:0000313" key="3">
    <source>
        <dbReference type="EMBL" id="CCK77587.1"/>
    </source>
</evidence>
<keyword evidence="4" id="KW-1185">Reference proteome</keyword>
<dbReference type="SUPFAM" id="SSF88874">
    <property type="entry name" value="Receptor-binding domain of short tail fibre protein gp12"/>
    <property type="match status" value="1"/>
</dbReference>
<dbReference type="Proteomes" id="UP000032749">
    <property type="component" value="Chromosome"/>
</dbReference>
<dbReference type="EMBL" id="FO203512">
    <property type="protein sequence ID" value="CCK77587.1"/>
    <property type="molecule type" value="Genomic_DNA"/>
</dbReference>
<proteinExistence type="predicted"/>
<protein>
    <submittedName>
        <fullName evidence="3">Phage Tail Collar</fullName>
    </submittedName>
</protein>
<dbReference type="OrthoDB" id="9810174at2"/>
<dbReference type="InterPro" id="IPR011083">
    <property type="entry name" value="Phage_tail_collar_dom"/>
</dbReference>
<dbReference type="InterPro" id="IPR037053">
    <property type="entry name" value="Phage_tail_collar_dom_sf"/>
</dbReference>
<dbReference type="AlphaFoldDB" id="R4YR87"/>
<dbReference type="Gene3D" id="3.90.1340.10">
    <property type="entry name" value="Phage tail collar domain"/>
    <property type="match status" value="1"/>
</dbReference>
<dbReference type="STRING" id="698738.OLEAN_C34110"/>
<dbReference type="Pfam" id="PF07484">
    <property type="entry name" value="Collar"/>
    <property type="match status" value="1"/>
</dbReference>
<dbReference type="PATRIC" id="fig|698738.3.peg.3549"/>
<reference evidence="3 4" key="1">
    <citation type="journal article" date="2013" name="Nat. Commun.">
        <title>Genome sequence and functional genomic analysis of the oil-degrading bacterium Oleispira antarctica.</title>
        <authorList>
            <person name="Kube M."/>
            <person name="Chernikova T.N."/>
            <person name="Al-Ramahi Y."/>
            <person name="Beloqui A."/>
            <person name="Lopez-Cortez N."/>
            <person name="Guazzaroni M.E."/>
            <person name="Heipieper H.J."/>
            <person name="Klages S."/>
            <person name="Kotsyurbenko O.R."/>
            <person name="Langer I."/>
            <person name="Nechitaylo T.Y."/>
            <person name="Lunsdorf H."/>
            <person name="Fernandez M."/>
            <person name="Juarez S."/>
            <person name="Ciordia S."/>
            <person name="Singer A."/>
            <person name="Kagan O."/>
            <person name="Egorova O."/>
            <person name="Petit P.A."/>
            <person name="Stogios P."/>
            <person name="Kim Y."/>
            <person name="Tchigvintsev A."/>
            <person name="Flick R."/>
            <person name="Denaro R."/>
            <person name="Genovese M."/>
            <person name="Albar J.P."/>
            <person name="Reva O.N."/>
            <person name="Martinez-Gomariz M."/>
            <person name="Tran H."/>
            <person name="Ferrer M."/>
            <person name="Savchenko A."/>
            <person name="Yakunin A.F."/>
            <person name="Yakimov M.M."/>
            <person name="Golyshina O.V."/>
            <person name="Reinhardt R."/>
            <person name="Golyshin P.N."/>
        </authorList>
    </citation>
    <scope>NUCLEOTIDE SEQUENCE [LARGE SCALE GENOMIC DNA]</scope>
</reference>
<evidence type="ECO:0000256" key="1">
    <source>
        <dbReference type="SAM" id="MobiDB-lite"/>
    </source>
</evidence>
<name>R4YR87_OLEAN</name>
<feature type="domain" description="Phage tail collar" evidence="2">
    <location>
        <begin position="8"/>
        <end position="63"/>
    </location>
</feature>
<organism evidence="3 4">
    <name type="scientific">Oleispira antarctica RB-8</name>
    <dbReference type="NCBI Taxonomy" id="698738"/>
    <lineage>
        <taxon>Bacteria</taxon>
        <taxon>Pseudomonadati</taxon>
        <taxon>Pseudomonadota</taxon>
        <taxon>Gammaproteobacteria</taxon>
        <taxon>Oceanospirillales</taxon>
        <taxon>Oceanospirillaceae</taxon>
        <taxon>Oleispira</taxon>
    </lineage>
</organism>
<accession>R4YR87</accession>
<evidence type="ECO:0000313" key="4">
    <source>
        <dbReference type="Proteomes" id="UP000032749"/>
    </source>
</evidence>
<evidence type="ECO:0000259" key="2">
    <source>
        <dbReference type="Pfam" id="PF07484"/>
    </source>
</evidence>
<feature type="region of interest" description="Disordered" evidence="1">
    <location>
        <begin position="59"/>
        <end position="79"/>
    </location>
</feature>
<sequence length="142" mass="14986">MSDPFIAEIRMVACNFAPRSWAECNGQILPIAQNTALFALIGTNYGGDGRTTMGLPDLQGRSPMHPGNGPGLSSRRLGEKVNASPSTTNIITSVTVDRGLAHTETTEQVIVYPTAGANGIHNHAALGLKFLIALQGLFPSRS</sequence>
<dbReference type="KEGG" id="oai:OLEAN_C34110"/>
<gene>
    <name evidence="3" type="ORF">OLEAN_C34110</name>
</gene>
<dbReference type="HOGENOM" id="CLU_087872_1_1_6"/>